<dbReference type="GO" id="GO:0009253">
    <property type="term" value="P:peptidoglycan catabolic process"/>
    <property type="evidence" value="ECO:0007669"/>
    <property type="project" value="InterPro"/>
</dbReference>
<dbReference type="InterPro" id="IPR051018">
    <property type="entry name" value="Bacteriophage_GH24"/>
</dbReference>
<keyword evidence="1 4" id="KW-0929">Antimicrobial</keyword>
<evidence type="ECO:0000256" key="4">
    <source>
        <dbReference type="RuleBase" id="RU003788"/>
    </source>
</evidence>
<dbReference type="InterPro" id="IPR023346">
    <property type="entry name" value="Lysozyme-like_dom_sf"/>
</dbReference>
<dbReference type="CDD" id="cd00737">
    <property type="entry name" value="lyz_endolysin_autolysin"/>
    <property type="match status" value="1"/>
</dbReference>
<comment type="similarity">
    <text evidence="4">Belongs to the glycosyl hydrolase 24 family.</text>
</comment>
<evidence type="ECO:0000256" key="1">
    <source>
        <dbReference type="ARBA" id="ARBA00022529"/>
    </source>
</evidence>
<keyword evidence="4" id="KW-0326">Glycosidase</keyword>
<dbReference type="GO" id="GO:0042742">
    <property type="term" value="P:defense response to bacterium"/>
    <property type="evidence" value="ECO:0007669"/>
    <property type="project" value="UniProtKB-KW"/>
</dbReference>
<dbReference type="InterPro" id="IPR023347">
    <property type="entry name" value="Lysozyme_dom_sf"/>
</dbReference>
<accession>A0A6J5MQZ6</accession>
<dbReference type="GO" id="GO:0003796">
    <property type="term" value="F:lysozyme activity"/>
    <property type="evidence" value="ECO:0007669"/>
    <property type="project" value="UniProtKB-EC"/>
</dbReference>
<organism evidence="5">
    <name type="scientific">uncultured Caudovirales phage</name>
    <dbReference type="NCBI Taxonomy" id="2100421"/>
    <lineage>
        <taxon>Viruses</taxon>
        <taxon>Duplodnaviria</taxon>
        <taxon>Heunggongvirae</taxon>
        <taxon>Uroviricota</taxon>
        <taxon>Caudoviricetes</taxon>
        <taxon>Peduoviridae</taxon>
        <taxon>Maltschvirus</taxon>
        <taxon>Maltschvirus maltsch</taxon>
    </lineage>
</organism>
<dbReference type="InterPro" id="IPR033907">
    <property type="entry name" value="Endolysin_autolysin"/>
</dbReference>
<dbReference type="EMBL" id="LR796476">
    <property type="protein sequence ID" value="CAB4147476.1"/>
    <property type="molecule type" value="Genomic_DNA"/>
</dbReference>
<reference evidence="5" key="1">
    <citation type="submission" date="2020-04" db="EMBL/GenBank/DDBJ databases">
        <authorList>
            <person name="Chiriac C."/>
            <person name="Salcher M."/>
            <person name="Ghai R."/>
            <person name="Kavagutti S V."/>
        </authorList>
    </citation>
    <scope>NUCLEOTIDE SEQUENCE</scope>
</reference>
<dbReference type="Gene3D" id="1.10.530.40">
    <property type="match status" value="1"/>
</dbReference>
<comment type="catalytic activity">
    <reaction evidence="4">
        <text>Hydrolysis of (1-&gt;4)-beta-linkages between N-acetylmuramic acid and N-acetyl-D-glucosamine residues in a peptidoglycan and between N-acetyl-D-glucosamine residues in chitodextrins.</text>
        <dbReference type="EC" id="3.2.1.17"/>
    </reaction>
</comment>
<evidence type="ECO:0000256" key="2">
    <source>
        <dbReference type="ARBA" id="ARBA00022638"/>
    </source>
</evidence>
<dbReference type="PANTHER" id="PTHR38107">
    <property type="match status" value="1"/>
</dbReference>
<dbReference type="EC" id="3.2.1.17" evidence="4"/>
<keyword evidence="4" id="KW-0378">Hydrolase</keyword>
<dbReference type="Pfam" id="PF00959">
    <property type="entry name" value="Phage_lysozyme"/>
    <property type="match status" value="1"/>
</dbReference>
<name>A0A6J5MQZ6_9CAUD</name>
<dbReference type="PANTHER" id="PTHR38107:SF3">
    <property type="entry name" value="LYSOZYME RRRD-RELATED"/>
    <property type="match status" value="1"/>
</dbReference>
<dbReference type="InterPro" id="IPR002196">
    <property type="entry name" value="Glyco_hydro_24"/>
</dbReference>
<protein>
    <recommendedName>
        <fullName evidence="4">Lysozyme</fullName>
        <ecNumber evidence="4">3.2.1.17</ecNumber>
    </recommendedName>
</protein>
<proteinExistence type="inferred from homology"/>
<evidence type="ECO:0000313" key="5">
    <source>
        <dbReference type="EMBL" id="CAB4147476.1"/>
    </source>
</evidence>
<keyword evidence="3" id="KW-1035">Host cytoplasm</keyword>
<keyword evidence="2 4" id="KW-0081">Bacteriolytic enzyme</keyword>
<dbReference type="GO" id="GO:0031640">
    <property type="term" value="P:killing of cells of another organism"/>
    <property type="evidence" value="ECO:0007669"/>
    <property type="project" value="UniProtKB-KW"/>
</dbReference>
<dbReference type="GO" id="GO:0016998">
    <property type="term" value="P:cell wall macromolecule catabolic process"/>
    <property type="evidence" value="ECO:0007669"/>
    <property type="project" value="InterPro"/>
</dbReference>
<dbReference type="SUPFAM" id="SSF53955">
    <property type="entry name" value="Lysozyme-like"/>
    <property type="match status" value="1"/>
</dbReference>
<sequence length="156" mass="17330">MSDWLDFALPLVIYFEGCEKRRGGMVYPYLDRLASPPVWTRGYGRTYAICEDSPGITGEEAKKELRQGLVSYSCAMLKLAPPLATKPQSHAAVVSWCWNCGIGAFRVSRLRRAINEGNWEKAAVLIAKPRTAGGVELRGLVRRRDAEAALFIKGIQ</sequence>
<evidence type="ECO:0000256" key="3">
    <source>
        <dbReference type="ARBA" id="ARBA00023200"/>
    </source>
</evidence>
<gene>
    <name evidence="5" type="ORF">UFOVP513_34</name>
</gene>